<evidence type="ECO:0000313" key="3">
    <source>
        <dbReference type="Proteomes" id="UP000297245"/>
    </source>
</evidence>
<dbReference type="OrthoDB" id="2634326at2759"/>
<feature type="region of interest" description="Disordered" evidence="1">
    <location>
        <begin position="335"/>
        <end position="372"/>
    </location>
</feature>
<organism evidence="2 3">
    <name type="scientific">Dendrothele bispora (strain CBS 962.96)</name>
    <dbReference type="NCBI Taxonomy" id="1314807"/>
    <lineage>
        <taxon>Eukaryota</taxon>
        <taxon>Fungi</taxon>
        <taxon>Dikarya</taxon>
        <taxon>Basidiomycota</taxon>
        <taxon>Agaricomycotina</taxon>
        <taxon>Agaricomycetes</taxon>
        <taxon>Agaricomycetidae</taxon>
        <taxon>Agaricales</taxon>
        <taxon>Agaricales incertae sedis</taxon>
        <taxon>Dendrothele</taxon>
    </lineage>
</organism>
<name>A0A4S8LLI1_DENBC</name>
<protein>
    <submittedName>
        <fullName evidence="2">Uncharacterized protein</fullName>
    </submittedName>
</protein>
<evidence type="ECO:0000256" key="1">
    <source>
        <dbReference type="SAM" id="MobiDB-lite"/>
    </source>
</evidence>
<evidence type="ECO:0000313" key="2">
    <source>
        <dbReference type="EMBL" id="THU89860.1"/>
    </source>
</evidence>
<sequence length="639" mass="72341">MPKHADHIHSKQMPSTCPTAEELDKNNKLLLHRQSNSTARPSTSYDAALGAVVPGGRNFVTTPYRGLELYSPSFVIQDMKPRSNGRFGEHDYLEWPQMFTAALCHLSCILRRPVGWHPLSIMWWSMKEDDFVPERRGISMGFGRVKSSVLQELRRAISTLTERTRTFCTRHTNSTEVELAQKYLRLLLDRETRLQSLITSFSQTSGGFAALQRTFLELHALLDYCEVFKPQMEGRVAPASQHAPILGVFVSDYSQASQLFRAGIPFWFIHPIQSLPQVSVAELAPFVSAETVCQDEWEFGAPTIYSGVQDLDAQYSAIAEYTDAFFRTYTPFAPHRQPSLQGSSTAGPLRSRGTERARPTPYPKRQSNSGGRDKFVLLTNSLYPSSSPIWSRALADIDRGALPAEFHRGYAFPDPQLFVSVQTRQRTSTLLLGDFQPPPEAKSSTRSAKTKANVRELLGNCLLQSGVQFNLTDPPEEVAWRGSIITPGVEIPDAVVKEVVWELSHLNFRCELKFLDDLLTPRQRRTEQHQRYLNWCLFGSEMGEFLSVNFDRPDEGFAARVPMLRKDHLFSLREVMLAWEGSGSRCQLIRNVSKDSIYNDLTLEAFEGSVIRTYLQYFFDSFGRATTIPLRLDISDNSV</sequence>
<accession>A0A4S8LLI1</accession>
<dbReference type="EMBL" id="ML179354">
    <property type="protein sequence ID" value="THU89860.1"/>
    <property type="molecule type" value="Genomic_DNA"/>
</dbReference>
<proteinExistence type="predicted"/>
<dbReference type="Proteomes" id="UP000297245">
    <property type="component" value="Unassembled WGS sequence"/>
</dbReference>
<reference evidence="2 3" key="1">
    <citation type="journal article" date="2019" name="Nat. Ecol. Evol.">
        <title>Megaphylogeny resolves global patterns of mushroom evolution.</title>
        <authorList>
            <person name="Varga T."/>
            <person name="Krizsan K."/>
            <person name="Foldi C."/>
            <person name="Dima B."/>
            <person name="Sanchez-Garcia M."/>
            <person name="Sanchez-Ramirez S."/>
            <person name="Szollosi G.J."/>
            <person name="Szarkandi J.G."/>
            <person name="Papp V."/>
            <person name="Albert L."/>
            <person name="Andreopoulos W."/>
            <person name="Angelini C."/>
            <person name="Antonin V."/>
            <person name="Barry K.W."/>
            <person name="Bougher N.L."/>
            <person name="Buchanan P."/>
            <person name="Buyck B."/>
            <person name="Bense V."/>
            <person name="Catcheside P."/>
            <person name="Chovatia M."/>
            <person name="Cooper J."/>
            <person name="Damon W."/>
            <person name="Desjardin D."/>
            <person name="Finy P."/>
            <person name="Geml J."/>
            <person name="Haridas S."/>
            <person name="Hughes K."/>
            <person name="Justo A."/>
            <person name="Karasinski D."/>
            <person name="Kautmanova I."/>
            <person name="Kiss B."/>
            <person name="Kocsube S."/>
            <person name="Kotiranta H."/>
            <person name="LaButti K.M."/>
            <person name="Lechner B.E."/>
            <person name="Liimatainen K."/>
            <person name="Lipzen A."/>
            <person name="Lukacs Z."/>
            <person name="Mihaltcheva S."/>
            <person name="Morgado L.N."/>
            <person name="Niskanen T."/>
            <person name="Noordeloos M.E."/>
            <person name="Ohm R.A."/>
            <person name="Ortiz-Santana B."/>
            <person name="Ovrebo C."/>
            <person name="Racz N."/>
            <person name="Riley R."/>
            <person name="Savchenko A."/>
            <person name="Shiryaev A."/>
            <person name="Soop K."/>
            <person name="Spirin V."/>
            <person name="Szebenyi C."/>
            <person name="Tomsovsky M."/>
            <person name="Tulloss R.E."/>
            <person name="Uehling J."/>
            <person name="Grigoriev I.V."/>
            <person name="Vagvolgyi C."/>
            <person name="Papp T."/>
            <person name="Martin F.M."/>
            <person name="Miettinen O."/>
            <person name="Hibbett D.S."/>
            <person name="Nagy L.G."/>
        </authorList>
    </citation>
    <scope>NUCLEOTIDE SEQUENCE [LARGE SCALE GENOMIC DNA]</scope>
    <source>
        <strain evidence="2 3">CBS 962.96</strain>
    </source>
</reference>
<gene>
    <name evidence="2" type="ORF">K435DRAFT_864879</name>
</gene>
<dbReference type="AlphaFoldDB" id="A0A4S8LLI1"/>
<keyword evidence="3" id="KW-1185">Reference proteome</keyword>